<proteinExistence type="predicted"/>
<dbReference type="AlphaFoldDB" id="K1PT76"/>
<sequence length="112" mass="12150">MNAFVVLSVLVASCYAGYDKKQVVVKSQEPVPPTLKVALLETIATMIINVQANKSVASYITLCKEDAKFPRNFKDLVSAHTITMDNKLELDIATLIGNAHTDINVAVALMEA</sequence>
<dbReference type="EMBL" id="JH818499">
    <property type="protein sequence ID" value="EKC27467.1"/>
    <property type="molecule type" value="Genomic_DNA"/>
</dbReference>
<reference evidence="1" key="1">
    <citation type="journal article" date="2012" name="Nature">
        <title>The oyster genome reveals stress adaptation and complexity of shell formation.</title>
        <authorList>
            <person name="Zhang G."/>
            <person name="Fang X."/>
            <person name="Guo X."/>
            <person name="Li L."/>
            <person name="Luo R."/>
            <person name="Xu F."/>
            <person name="Yang P."/>
            <person name="Zhang L."/>
            <person name="Wang X."/>
            <person name="Qi H."/>
            <person name="Xiong Z."/>
            <person name="Que H."/>
            <person name="Xie Y."/>
            <person name="Holland P.W."/>
            <person name="Paps J."/>
            <person name="Zhu Y."/>
            <person name="Wu F."/>
            <person name="Chen Y."/>
            <person name="Wang J."/>
            <person name="Peng C."/>
            <person name="Meng J."/>
            <person name="Yang L."/>
            <person name="Liu J."/>
            <person name="Wen B."/>
            <person name="Zhang N."/>
            <person name="Huang Z."/>
            <person name="Zhu Q."/>
            <person name="Feng Y."/>
            <person name="Mount A."/>
            <person name="Hedgecock D."/>
            <person name="Xu Z."/>
            <person name="Liu Y."/>
            <person name="Domazet-Loso T."/>
            <person name="Du Y."/>
            <person name="Sun X."/>
            <person name="Zhang S."/>
            <person name="Liu B."/>
            <person name="Cheng P."/>
            <person name="Jiang X."/>
            <person name="Li J."/>
            <person name="Fan D."/>
            <person name="Wang W."/>
            <person name="Fu W."/>
            <person name="Wang T."/>
            <person name="Wang B."/>
            <person name="Zhang J."/>
            <person name="Peng Z."/>
            <person name="Li Y."/>
            <person name="Li N."/>
            <person name="Wang J."/>
            <person name="Chen M."/>
            <person name="He Y."/>
            <person name="Tan F."/>
            <person name="Song X."/>
            <person name="Zheng Q."/>
            <person name="Huang R."/>
            <person name="Yang H."/>
            <person name="Du X."/>
            <person name="Chen L."/>
            <person name="Yang M."/>
            <person name="Gaffney P.M."/>
            <person name="Wang S."/>
            <person name="Luo L."/>
            <person name="She Z."/>
            <person name="Ming Y."/>
            <person name="Huang W."/>
            <person name="Zhang S."/>
            <person name="Huang B."/>
            <person name="Zhang Y."/>
            <person name="Qu T."/>
            <person name="Ni P."/>
            <person name="Miao G."/>
            <person name="Wang J."/>
            <person name="Wang Q."/>
            <person name="Steinberg C.E."/>
            <person name="Wang H."/>
            <person name="Li N."/>
            <person name="Qian L."/>
            <person name="Zhang G."/>
            <person name="Li Y."/>
            <person name="Yang H."/>
            <person name="Liu X."/>
            <person name="Wang J."/>
            <person name="Yin Y."/>
            <person name="Wang J."/>
        </authorList>
    </citation>
    <scope>NUCLEOTIDE SEQUENCE [LARGE SCALE GENOMIC DNA]</scope>
    <source>
        <strain evidence="1">05x7-T-G4-1.051#20</strain>
    </source>
</reference>
<name>K1PT76_MAGGI</name>
<dbReference type="InParanoid" id="K1PT76"/>
<dbReference type="HOGENOM" id="CLU_2160809_0_0_1"/>
<accession>K1PT76</accession>
<protein>
    <submittedName>
        <fullName evidence="1">Uncharacterized protein</fullName>
    </submittedName>
</protein>
<gene>
    <name evidence="1" type="ORF">CGI_10001496</name>
</gene>
<evidence type="ECO:0000313" key="1">
    <source>
        <dbReference type="EMBL" id="EKC27467.1"/>
    </source>
</evidence>
<organism evidence="1">
    <name type="scientific">Magallana gigas</name>
    <name type="common">Pacific oyster</name>
    <name type="synonym">Crassostrea gigas</name>
    <dbReference type="NCBI Taxonomy" id="29159"/>
    <lineage>
        <taxon>Eukaryota</taxon>
        <taxon>Metazoa</taxon>
        <taxon>Spiralia</taxon>
        <taxon>Lophotrochozoa</taxon>
        <taxon>Mollusca</taxon>
        <taxon>Bivalvia</taxon>
        <taxon>Autobranchia</taxon>
        <taxon>Pteriomorphia</taxon>
        <taxon>Ostreida</taxon>
        <taxon>Ostreoidea</taxon>
        <taxon>Ostreidae</taxon>
        <taxon>Magallana</taxon>
    </lineage>
</organism>